<dbReference type="AlphaFoldDB" id="A0A2U2N728"/>
<evidence type="ECO:0000313" key="4">
    <source>
        <dbReference type="EMBL" id="PWG64892.1"/>
    </source>
</evidence>
<gene>
    <name evidence="4" type="ORF">DEM34_03595</name>
</gene>
<dbReference type="EMBL" id="QFFI01000004">
    <property type="protein sequence ID" value="PWG64892.1"/>
    <property type="molecule type" value="Genomic_DNA"/>
</dbReference>
<reference evidence="4 5" key="1">
    <citation type="submission" date="2018-05" db="EMBL/GenBank/DDBJ databases">
        <title>Spiribacter halobius sp. nov., a moderately halophilic bacterium isolated from marine solar saltern.</title>
        <authorList>
            <person name="Zheng W.-S."/>
            <person name="Lu D.-C."/>
            <person name="Du Z.-J."/>
        </authorList>
    </citation>
    <scope>NUCLEOTIDE SEQUENCE [LARGE SCALE GENOMIC DNA]</scope>
    <source>
        <strain evidence="4 5">E85</strain>
    </source>
</reference>
<evidence type="ECO:0000256" key="3">
    <source>
        <dbReference type="ARBA" id="ARBA00030757"/>
    </source>
</evidence>
<keyword evidence="5" id="KW-1185">Reference proteome</keyword>
<dbReference type="Proteomes" id="UP000245474">
    <property type="component" value="Unassembled WGS sequence"/>
</dbReference>
<dbReference type="PANTHER" id="PTHR11579">
    <property type="entry name" value="PROTEIN-L-ISOASPARTATE O-METHYLTRANSFERASE"/>
    <property type="match status" value="1"/>
</dbReference>
<accession>A0A2U2N728</accession>
<evidence type="ECO:0000256" key="2">
    <source>
        <dbReference type="ARBA" id="ARBA00013346"/>
    </source>
</evidence>
<dbReference type="CDD" id="cd02440">
    <property type="entry name" value="AdoMet_MTases"/>
    <property type="match status" value="1"/>
</dbReference>
<dbReference type="RefSeq" id="WP_109676346.1">
    <property type="nucleotide sequence ID" value="NZ_CP086615.1"/>
</dbReference>
<evidence type="ECO:0000313" key="5">
    <source>
        <dbReference type="Proteomes" id="UP000245474"/>
    </source>
</evidence>
<name>A0A2U2N728_9GAMM</name>
<dbReference type="Gene3D" id="3.40.50.150">
    <property type="entry name" value="Vaccinia Virus protein VP39"/>
    <property type="match status" value="1"/>
</dbReference>
<dbReference type="PANTHER" id="PTHR11579:SF18">
    <property type="entry name" value="PROTEIN-L-ISOASPARTATE O-METHYLTRANSFERASE"/>
    <property type="match status" value="1"/>
</dbReference>
<comment type="caution">
    <text evidence="4">The sequence shown here is derived from an EMBL/GenBank/DDBJ whole genome shotgun (WGS) entry which is preliminary data.</text>
</comment>
<comment type="similarity">
    <text evidence="1">Belongs to the methyltransferase superfamily. L-isoaspartyl/D-aspartyl protein methyltransferase family.</text>
</comment>
<dbReference type="GO" id="GO:0005737">
    <property type="term" value="C:cytoplasm"/>
    <property type="evidence" value="ECO:0007669"/>
    <property type="project" value="TreeGrafter"/>
</dbReference>
<dbReference type="OrthoDB" id="9810066at2"/>
<keyword evidence="4" id="KW-0808">Transferase</keyword>
<evidence type="ECO:0000256" key="1">
    <source>
        <dbReference type="ARBA" id="ARBA00005369"/>
    </source>
</evidence>
<dbReference type="InterPro" id="IPR000682">
    <property type="entry name" value="PCMT"/>
</dbReference>
<dbReference type="GO" id="GO:0004719">
    <property type="term" value="F:protein-L-isoaspartate (D-aspartate) O-methyltransferase activity"/>
    <property type="evidence" value="ECO:0007669"/>
    <property type="project" value="InterPro"/>
</dbReference>
<proteinExistence type="inferred from homology"/>
<organism evidence="4 5">
    <name type="scientific">Sediminicurvatus halobius</name>
    <dbReference type="NCBI Taxonomy" id="2182432"/>
    <lineage>
        <taxon>Bacteria</taxon>
        <taxon>Pseudomonadati</taxon>
        <taxon>Pseudomonadota</taxon>
        <taxon>Gammaproteobacteria</taxon>
        <taxon>Chromatiales</taxon>
        <taxon>Ectothiorhodospiraceae</taxon>
        <taxon>Sediminicurvatus</taxon>
    </lineage>
</organism>
<dbReference type="SUPFAM" id="SSF53335">
    <property type="entry name" value="S-adenosyl-L-methionine-dependent methyltransferases"/>
    <property type="match status" value="1"/>
</dbReference>
<dbReference type="Pfam" id="PF01135">
    <property type="entry name" value="PCMT"/>
    <property type="match status" value="1"/>
</dbReference>
<dbReference type="InterPro" id="IPR029063">
    <property type="entry name" value="SAM-dependent_MTases_sf"/>
</dbReference>
<protein>
    <recommendedName>
        <fullName evidence="2">Protein-L-isoaspartate O-methyltransferase</fullName>
    </recommendedName>
    <alternativeName>
        <fullName evidence="3">Protein L-isoaspartyl methyltransferase</fullName>
    </alternativeName>
</protein>
<sequence>MTDVDLAQARFNMVEQQVRTWEVLNERVLDVIETLPREDFVPAAYRNLAYADVQIPIAHGQVMMEPKVEGRLLQCLDPQPGERALEIGTGTGYLAACLARLAGQVTSVDLYPDFAELAGEHLASQGLRNVHLETGDAARGWEDGRRYDVIAVTGSLPELHEGFHRSLTIGGRLAVIVGTPPIMEALLITRIDDEQWATESLFDTSLPPLVGAPRQQRFEL</sequence>
<keyword evidence="4" id="KW-0489">Methyltransferase</keyword>
<dbReference type="GO" id="GO:0032259">
    <property type="term" value="P:methylation"/>
    <property type="evidence" value="ECO:0007669"/>
    <property type="project" value="UniProtKB-KW"/>
</dbReference>